<proteinExistence type="predicted"/>
<gene>
    <name evidence="1" type="ORF">Hypma_016086</name>
</gene>
<comment type="caution">
    <text evidence="1">The sequence shown here is derived from an EMBL/GenBank/DDBJ whole genome shotgun (WGS) entry which is preliminary data.</text>
</comment>
<dbReference type="Proteomes" id="UP000076154">
    <property type="component" value="Unassembled WGS sequence"/>
</dbReference>
<dbReference type="EMBL" id="LUEZ02000010">
    <property type="protein sequence ID" value="RDB29447.1"/>
    <property type="molecule type" value="Genomic_DNA"/>
</dbReference>
<reference evidence="1" key="1">
    <citation type="submission" date="2018-04" db="EMBL/GenBank/DDBJ databases">
        <title>Whole genome sequencing of Hypsizygus marmoreus.</title>
        <authorList>
            <person name="Choi I.-G."/>
            <person name="Min B."/>
            <person name="Kim J.-G."/>
            <person name="Kim S."/>
            <person name="Oh Y.-L."/>
            <person name="Kong W.-S."/>
            <person name="Park H."/>
            <person name="Jeong J."/>
            <person name="Song E.-S."/>
        </authorList>
    </citation>
    <scope>NUCLEOTIDE SEQUENCE [LARGE SCALE GENOMIC DNA]</scope>
    <source>
        <strain evidence="1">51987-8</strain>
    </source>
</reference>
<dbReference type="InParanoid" id="A0A369K9B8"/>
<sequence>MKTTGCHQVLCQTSTTPRRVGSSAERQWDTVDVPGGKLGDNNVIKGTSAHLHVTSGMNGWLKCSSSSAGTVTLEQLDHPKR</sequence>
<accession>A0A369K9B8</accession>
<evidence type="ECO:0000313" key="2">
    <source>
        <dbReference type="Proteomes" id="UP000076154"/>
    </source>
</evidence>
<organism evidence="1 2">
    <name type="scientific">Hypsizygus marmoreus</name>
    <name type="common">White beech mushroom</name>
    <name type="synonym">Agaricus marmoreus</name>
    <dbReference type="NCBI Taxonomy" id="39966"/>
    <lineage>
        <taxon>Eukaryota</taxon>
        <taxon>Fungi</taxon>
        <taxon>Dikarya</taxon>
        <taxon>Basidiomycota</taxon>
        <taxon>Agaricomycotina</taxon>
        <taxon>Agaricomycetes</taxon>
        <taxon>Agaricomycetidae</taxon>
        <taxon>Agaricales</taxon>
        <taxon>Tricholomatineae</taxon>
        <taxon>Lyophyllaceae</taxon>
        <taxon>Hypsizygus</taxon>
    </lineage>
</organism>
<keyword evidence="2" id="KW-1185">Reference proteome</keyword>
<dbReference type="AlphaFoldDB" id="A0A369K9B8"/>
<protein>
    <submittedName>
        <fullName evidence="1">Uncharacterized protein</fullName>
    </submittedName>
</protein>
<evidence type="ECO:0000313" key="1">
    <source>
        <dbReference type="EMBL" id="RDB29447.1"/>
    </source>
</evidence>
<name>A0A369K9B8_HYPMA</name>